<accession>A0AAE1D9E9</accession>
<organism evidence="1 2">
    <name type="scientific">Elysia crispata</name>
    <name type="common">lettuce slug</name>
    <dbReference type="NCBI Taxonomy" id="231223"/>
    <lineage>
        <taxon>Eukaryota</taxon>
        <taxon>Metazoa</taxon>
        <taxon>Spiralia</taxon>
        <taxon>Lophotrochozoa</taxon>
        <taxon>Mollusca</taxon>
        <taxon>Gastropoda</taxon>
        <taxon>Heterobranchia</taxon>
        <taxon>Euthyneura</taxon>
        <taxon>Panpulmonata</taxon>
        <taxon>Sacoglossa</taxon>
        <taxon>Placobranchoidea</taxon>
        <taxon>Plakobranchidae</taxon>
        <taxon>Elysia</taxon>
    </lineage>
</organism>
<evidence type="ECO:0000313" key="1">
    <source>
        <dbReference type="EMBL" id="KAK3761278.1"/>
    </source>
</evidence>
<sequence length="105" mass="11447">MQPCLHLTCYYLSQFNPETIRHKGVVITPNRHDGSGDQRVVSVNHLTCDEVIQDQNYSGSYELSSPAHSTPATDMRGSGQVVEISGCPTLLELRPGFNGTSLTLA</sequence>
<gene>
    <name evidence="1" type="ORF">RRG08_022677</name>
</gene>
<dbReference type="Proteomes" id="UP001283361">
    <property type="component" value="Unassembled WGS sequence"/>
</dbReference>
<reference evidence="1" key="1">
    <citation type="journal article" date="2023" name="G3 (Bethesda)">
        <title>A reference genome for the long-term kleptoplast-retaining sea slug Elysia crispata morphotype clarki.</title>
        <authorList>
            <person name="Eastman K.E."/>
            <person name="Pendleton A.L."/>
            <person name="Shaikh M.A."/>
            <person name="Suttiyut T."/>
            <person name="Ogas R."/>
            <person name="Tomko P."/>
            <person name="Gavelis G."/>
            <person name="Widhalm J.R."/>
            <person name="Wisecaver J.H."/>
        </authorList>
    </citation>
    <scope>NUCLEOTIDE SEQUENCE</scope>
    <source>
        <strain evidence="1">ECLA1</strain>
    </source>
</reference>
<dbReference type="EMBL" id="JAWDGP010004927">
    <property type="protein sequence ID" value="KAK3761278.1"/>
    <property type="molecule type" value="Genomic_DNA"/>
</dbReference>
<comment type="caution">
    <text evidence="1">The sequence shown here is derived from an EMBL/GenBank/DDBJ whole genome shotgun (WGS) entry which is preliminary data.</text>
</comment>
<name>A0AAE1D9E9_9GAST</name>
<evidence type="ECO:0000313" key="2">
    <source>
        <dbReference type="Proteomes" id="UP001283361"/>
    </source>
</evidence>
<dbReference type="AlphaFoldDB" id="A0AAE1D9E9"/>
<keyword evidence="2" id="KW-1185">Reference proteome</keyword>
<proteinExistence type="predicted"/>
<protein>
    <submittedName>
        <fullName evidence="1">Uncharacterized protein</fullName>
    </submittedName>
</protein>